<sequence>MATSDHTGSAPAPSSEMAGPPLDTLAHLLTGPRVDHILRRAASHRPTHPALRSPTGDLTYAELDTATDAVAAALRELTDGVPGTVVALAAVLDPVFPQAFFGISRAGATSALVNPLLPEERITHVLRTCGARIAIVSPSMYPVLAAVRDRLEGLEHVVLTHRGPDLPTEAAQVPTLAELVARAPAFTEPSDQDAEAVACLQFTSGTTGAPKAVRLSHRNLTVNAAQTAHMHQVDETSILFNHLPTLHLMHVTVAATAAATHVLWPGADVAEAVTAADAFRATHYYSLPMRLAKLAADPRLHDLEAPALRAVLSGGSALSPDAARVLSQHFGIPVVQGYGLAETSPTTHLSDLDRPRLGSSGVLVPGAESRVVDVETRATLPVKERGEIQVRGPQLMLGYLGRDLSRDVDADGWFSTGDIGWTDTDGSLYVVDRIKDAFKCDNWLVSPTEIERVLLRHPAVRDCVVVDVPHELSGAVAHALVVPAGPECTPQSVIDFVNAKVPYYERLHHVALIDGIARSATGKVQRRDLREQHLLTLPAAKS</sequence>
<accession>A0A919A8S7</accession>
<dbReference type="InterPro" id="IPR020845">
    <property type="entry name" value="AMP-binding_CS"/>
</dbReference>
<comment type="caution">
    <text evidence="6">The sequence shown here is derived from an EMBL/GenBank/DDBJ whole genome shotgun (WGS) entry which is preliminary data.</text>
</comment>
<evidence type="ECO:0000313" key="6">
    <source>
        <dbReference type="EMBL" id="GHE92566.1"/>
    </source>
</evidence>
<protein>
    <submittedName>
        <fullName evidence="6">AMP-dependent synthetase</fullName>
    </submittedName>
</protein>
<dbReference type="GO" id="GO:0016405">
    <property type="term" value="F:CoA-ligase activity"/>
    <property type="evidence" value="ECO:0007669"/>
    <property type="project" value="TreeGrafter"/>
</dbReference>
<comment type="similarity">
    <text evidence="1">Belongs to the ATP-dependent AMP-binding enzyme family.</text>
</comment>
<evidence type="ECO:0000256" key="3">
    <source>
        <dbReference type="SAM" id="MobiDB-lite"/>
    </source>
</evidence>
<dbReference type="PANTHER" id="PTHR24096:SF149">
    <property type="entry name" value="AMP-BINDING DOMAIN-CONTAINING PROTEIN-RELATED"/>
    <property type="match status" value="1"/>
</dbReference>
<dbReference type="InterPro" id="IPR025110">
    <property type="entry name" value="AMP-bd_C"/>
</dbReference>
<feature type="domain" description="AMP-dependent synthetase/ligase" evidence="4">
    <location>
        <begin position="39"/>
        <end position="400"/>
    </location>
</feature>
<dbReference type="SUPFAM" id="SSF56801">
    <property type="entry name" value="Acetyl-CoA synthetase-like"/>
    <property type="match status" value="1"/>
</dbReference>
<organism evidence="6 7">
    <name type="scientific">Streptomyces longispororuber</name>
    <dbReference type="NCBI Taxonomy" id="68230"/>
    <lineage>
        <taxon>Bacteria</taxon>
        <taxon>Bacillati</taxon>
        <taxon>Actinomycetota</taxon>
        <taxon>Actinomycetes</taxon>
        <taxon>Kitasatosporales</taxon>
        <taxon>Streptomycetaceae</taxon>
        <taxon>Streptomyces</taxon>
    </lineage>
</organism>
<dbReference type="RefSeq" id="WP_190140065.1">
    <property type="nucleotide sequence ID" value="NZ_BNBT01000182.1"/>
</dbReference>
<feature type="region of interest" description="Disordered" evidence="3">
    <location>
        <begin position="1"/>
        <end position="24"/>
    </location>
</feature>
<reference evidence="6" key="1">
    <citation type="journal article" date="2014" name="Int. J. Syst. Evol. Microbiol.">
        <title>Complete genome sequence of Corynebacterium casei LMG S-19264T (=DSM 44701T), isolated from a smear-ripened cheese.</title>
        <authorList>
            <consortium name="US DOE Joint Genome Institute (JGI-PGF)"/>
            <person name="Walter F."/>
            <person name="Albersmeier A."/>
            <person name="Kalinowski J."/>
            <person name="Ruckert C."/>
        </authorList>
    </citation>
    <scope>NUCLEOTIDE SEQUENCE</scope>
    <source>
        <strain evidence="6">JCM 4784</strain>
    </source>
</reference>
<dbReference type="PANTHER" id="PTHR24096">
    <property type="entry name" value="LONG-CHAIN-FATTY-ACID--COA LIGASE"/>
    <property type="match status" value="1"/>
</dbReference>
<name>A0A919A8S7_9ACTN</name>
<dbReference type="Gene3D" id="3.30.300.30">
    <property type="match status" value="1"/>
</dbReference>
<evidence type="ECO:0000259" key="4">
    <source>
        <dbReference type="Pfam" id="PF00501"/>
    </source>
</evidence>
<evidence type="ECO:0000256" key="1">
    <source>
        <dbReference type="ARBA" id="ARBA00006432"/>
    </source>
</evidence>
<dbReference type="Proteomes" id="UP000608024">
    <property type="component" value="Unassembled WGS sequence"/>
</dbReference>
<keyword evidence="2" id="KW-0436">Ligase</keyword>
<dbReference type="InterPro" id="IPR000873">
    <property type="entry name" value="AMP-dep_synth/lig_dom"/>
</dbReference>
<dbReference type="InterPro" id="IPR045851">
    <property type="entry name" value="AMP-bd_C_sf"/>
</dbReference>
<feature type="domain" description="AMP-binding enzyme C-terminal" evidence="5">
    <location>
        <begin position="449"/>
        <end position="523"/>
    </location>
</feature>
<dbReference type="EMBL" id="BNBT01000182">
    <property type="protein sequence ID" value="GHE92566.1"/>
    <property type="molecule type" value="Genomic_DNA"/>
</dbReference>
<dbReference type="InterPro" id="IPR042099">
    <property type="entry name" value="ANL_N_sf"/>
</dbReference>
<evidence type="ECO:0000313" key="7">
    <source>
        <dbReference type="Proteomes" id="UP000608024"/>
    </source>
</evidence>
<dbReference type="AlphaFoldDB" id="A0A919A8S7"/>
<dbReference type="Pfam" id="PF00501">
    <property type="entry name" value="AMP-binding"/>
    <property type="match status" value="1"/>
</dbReference>
<reference evidence="6" key="2">
    <citation type="submission" date="2020-09" db="EMBL/GenBank/DDBJ databases">
        <authorList>
            <person name="Sun Q."/>
            <person name="Ohkuma M."/>
        </authorList>
    </citation>
    <scope>NUCLEOTIDE SEQUENCE</scope>
    <source>
        <strain evidence="6">JCM 4784</strain>
    </source>
</reference>
<dbReference type="Pfam" id="PF13193">
    <property type="entry name" value="AMP-binding_C"/>
    <property type="match status" value="1"/>
</dbReference>
<dbReference type="PROSITE" id="PS00455">
    <property type="entry name" value="AMP_BINDING"/>
    <property type="match status" value="1"/>
</dbReference>
<dbReference type="Gene3D" id="3.40.50.12780">
    <property type="entry name" value="N-terminal domain of ligase-like"/>
    <property type="match status" value="1"/>
</dbReference>
<proteinExistence type="inferred from homology"/>
<evidence type="ECO:0000259" key="5">
    <source>
        <dbReference type="Pfam" id="PF13193"/>
    </source>
</evidence>
<gene>
    <name evidence="6" type="ORF">GCM10018785_68440</name>
</gene>
<evidence type="ECO:0000256" key="2">
    <source>
        <dbReference type="ARBA" id="ARBA00022598"/>
    </source>
</evidence>
<keyword evidence="7" id="KW-1185">Reference proteome</keyword>